<evidence type="ECO:0000256" key="2">
    <source>
        <dbReference type="ARBA" id="ARBA00022490"/>
    </source>
</evidence>
<dbReference type="GO" id="GO:0005524">
    <property type="term" value="F:ATP binding"/>
    <property type="evidence" value="ECO:0007669"/>
    <property type="project" value="UniProtKB-KW"/>
</dbReference>
<evidence type="ECO:0000256" key="7">
    <source>
        <dbReference type="ARBA" id="ARBA00022777"/>
    </source>
</evidence>
<reference evidence="11" key="1">
    <citation type="journal article" date="2020" name="New Phytol.">
        <title>Comparative genomics reveals dynamic genome evolution in host specialist ectomycorrhizal fungi.</title>
        <authorList>
            <person name="Lofgren L.A."/>
            <person name="Nguyen N.H."/>
            <person name="Vilgalys R."/>
            <person name="Ruytinx J."/>
            <person name="Liao H.L."/>
            <person name="Branco S."/>
            <person name="Kuo A."/>
            <person name="LaButti K."/>
            <person name="Lipzen A."/>
            <person name="Andreopoulos W."/>
            <person name="Pangilinan J."/>
            <person name="Riley R."/>
            <person name="Hundley H."/>
            <person name="Na H."/>
            <person name="Barry K."/>
            <person name="Grigoriev I.V."/>
            <person name="Stajich J.E."/>
            <person name="Kennedy P.G."/>
        </authorList>
    </citation>
    <scope>NUCLEOTIDE SEQUENCE</scope>
    <source>
        <strain evidence="11">DOB743</strain>
    </source>
</reference>
<dbReference type="OrthoDB" id="10251185at2759"/>
<keyword evidence="4 10" id="KW-0698">rRNA processing</keyword>
<feature type="region of interest" description="NMPbind" evidence="10">
    <location>
        <begin position="37"/>
        <end position="60"/>
    </location>
</feature>
<protein>
    <recommendedName>
        <fullName evidence="10">Adenylate kinase isoenzyme 6 homolog</fullName>
        <shortName evidence="10">AK6</shortName>
        <ecNumber evidence="10">2.7.4.3</ecNumber>
    </recommendedName>
    <alternativeName>
        <fullName evidence="10">Dual activity adenylate kinase/ATPase</fullName>
        <shortName evidence="10">AK/ATPase</shortName>
    </alternativeName>
</protein>
<dbReference type="Gene3D" id="3.40.50.300">
    <property type="entry name" value="P-loop containing nucleotide triphosphate hydrolases"/>
    <property type="match status" value="1"/>
</dbReference>
<organism evidence="11 12">
    <name type="scientific">Suillus placidus</name>
    <dbReference type="NCBI Taxonomy" id="48579"/>
    <lineage>
        <taxon>Eukaryota</taxon>
        <taxon>Fungi</taxon>
        <taxon>Dikarya</taxon>
        <taxon>Basidiomycota</taxon>
        <taxon>Agaricomycotina</taxon>
        <taxon>Agaricomycetes</taxon>
        <taxon>Agaricomycetidae</taxon>
        <taxon>Boletales</taxon>
        <taxon>Suillineae</taxon>
        <taxon>Suillaceae</taxon>
        <taxon>Suillus</taxon>
    </lineage>
</organism>
<dbReference type="PANTHER" id="PTHR12595:SF0">
    <property type="entry name" value="ADENYLATE KINASE ISOENZYME 6"/>
    <property type="match status" value="1"/>
</dbReference>
<comment type="catalytic activity">
    <reaction evidence="1 10">
        <text>AMP + ATP = 2 ADP</text>
        <dbReference type="Rhea" id="RHEA:12973"/>
        <dbReference type="ChEBI" id="CHEBI:30616"/>
        <dbReference type="ChEBI" id="CHEBI:456215"/>
        <dbReference type="ChEBI" id="CHEBI:456216"/>
        <dbReference type="EC" id="2.7.4.3"/>
    </reaction>
</comment>
<dbReference type="GO" id="GO:0005634">
    <property type="term" value="C:nucleus"/>
    <property type="evidence" value="ECO:0007669"/>
    <property type="project" value="UniProtKB-SubCell"/>
</dbReference>
<feature type="binding site" evidence="10">
    <location>
        <position position="18"/>
    </location>
    <ligand>
        <name>ATP</name>
        <dbReference type="ChEBI" id="CHEBI:30616"/>
    </ligand>
</feature>
<comment type="catalytic activity">
    <reaction evidence="10">
        <text>ATP + H2O = ADP + phosphate + H(+)</text>
        <dbReference type="Rhea" id="RHEA:13065"/>
        <dbReference type="ChEBI" id="CHEBI:15377"/>
        <dbReference type="ChEBI" id="CHEBI:15378"/>
        <dbReference type="ChEBI" id="CHEBI:30616"/>
        <dbReference type="ChEBI" id="CHEBI:43474"/>
        <dbReference type="ChEBI" id="CHEBI:456216"/>
    </reaction>
</comment>
<keyword evidence="12" id="KW-1185">Reference proteome</keyword>
<keyword evidence="2 10" id="KW-0963">Cytoplasm</keyword>
<proteinExistence type="inferred from homology"/>
<comment type="subunit">
    <text evidence="10">Interacts with small ribosomal subunit protein uS11. Not a structural component of 43S pre-ribosomes, but transiently interacts with them by binding to uS11.</text>
</comment>
<feature type="binding site" evidence="10">
    <location>
        <position position="20"/>
    </location>
    <ligand>
        <name>ATP</name>
        <dbReference type="ChEBI" id="CHEBI:30616"/>
    </ligand>
</feature>
<evidence type="ECO:0000256" key="10">
    <source>
        <dbReference type="HAMAP-Rule" id="MF_03173"/>
    </source>
</evidence>
<evidence type="ECO:0000256" key="5">
    <source>
        <dbReference type="ARBA" id="ARBA00022679"/>
    </source>
</evidence>
<evidence type="ECO:0000313" key="12">
    <source>
        <dbReference type="Proteomes" id="UP000714275"/>
    </source>
</evidence>
<comment type="function">
    <text evidence="10">Broad-specificity nucleoside monophosphate (NMP) kinase that catalyzes the reversible transfer of the terminal phosphate group between nucleoside triphosphates and monophosphates. Has also ATPase activity. Involved in the late cytoplasmic maturation steps of the 40S ribosomal particles, specifically 18S rRNA maturation. While NMP activity is not required for ribosome maturation, ATPase activity is. Associates transiently with small ribosomal subunit protein uS11. ATP hydrolysis breaks the interaction with uS11. May temporarily remove uS11 from the ribosome to enable a conformational change of the ribosomal RNA that is needed for the final maturation step of the small ribosomal subunit. Its NMP activity may have a role in nuclear energy homeostasis.</text>
</comment>
<dbReference type="EC" id="2.7.4.3" evidence="10"/>
<dbReference type="GO" id="GO:0006364">
    <property type="term" value="P:rRNA processing"/>
    <property type="evidence" value="ECO:0007669"/>
    <property type="project" value="UniProtKB-KW"/>
</dbReference>
<dbReference type="EMBL" id="JABBWD010000001">
    <property type="protein sequence ID" value="KAG1783801.1"/>
    <property type="molecule type" value="Genomic_DNA"/>
</dbReference>
<dbReference type="InterPro" id="IPR020618">
    <property type="entry name" value="Adenyl_kinase_AK6"/>
</dbReference>
<evidence type="ECO:0000256" key="8">
    <source>
        <dbReference type="ARBA" id="ARBA00022840"/>
    </source>
</evidence>
<evidence type="ECO:0000256" key="9">
    <source>
        <dbReference type="ARBA" id="ARBA00023242"/>
    </source>
</evidence>
<comment type="similarity">
    <text evidence="10">Belongs to the adenylate kinase family. AK6 subfamily.</text>
</comment>
<sequence>MPQRYPVIIITGTPGTGKSTHAQLLQDASPVPLKHINVGQLVKDNSFHHGFDEQWQSYTVDEDKLLDELEPLASAGGIILDWHTCEIFPERWADLVVVLRCNHTILWERLEKRNYPLKKIQENNEAEIMEVVLQEARDSYPQQIIVDLKSESSQDLENNVANIVEWINQWLKDNVHEDEDDDTLSSDRTVPASR</sequence>
<feature type="binding site" evidence="10">
    <location>
        <position position="19"/>
    </location>
    <ligand>
        <name>ATP</name>
        <dbReference type="ChEBI" id="CHEBI:30616"/>
    </ligand>
</feature>
<comment type="subcellular location">
    <subcellularLocation>
        <location evidence="10">Cytoplasm</location>
    </subcellularLocation>
    <subcellularLocation>
        <location evidence="10">Nucleus</location>
    </subcellularLocation>
</comment>
<dbReference type="GO" id="GO:0016887">
    <property type="term" value="F:ATP hydrolysis activity"/>
    <property type="evidence" value="ECO:0007669"/>
    <property type="project" value="UniProtKB-UniRule"/>
</dbReference>
<dbReference type="InterPro" id="IPR027417">
    <property type="entry name" value="P-loop_NTPase"/>
</dbReference>
<dbReference type="HAMAP" id="MF_00039">
    <property type="entry name" value="Adenylate_kinase_AK6"/>
    <property type="match status" value="1"/>
</dbReference>
<evidence type="ECO:0000256" key="4">
    <source>
        <dbReference type="ARBA" id="ARBA00022552"/>
    </source>
</evidence>
<dbReference type="PANTHER" id="PTHR12595">
    <property type="entry name" value="POS9-ACTIVATING FACTOR FAP7-RELATED"/>
    <property type="match status" value="1"/>
</dbReference>
<feature type="binding site" evidence="10">
    <location>
        <position position="17"/>
    </location>
    <ligand>
        <name>ATP</name>
        <dbReference type="ChEBI" id="CHEBI:30616"/>
    </ligand>
</feature>
<keyword evidence="6 10" id="KW-0547">Nucleotide-binding</keyword>
<feature type="binding site" evidence="10">
    <location>
        <position position="113"/>
    </location>
    <ligand>
        <name>ATP</name>
        <dbReference type="ChEBI" id="CHEBI:30616"/>
    </ligand>
</feature>
<dbReference type="GO" id="GO:0042274">
    <property type="term" value="P:ribosomal small subunit biogenesis"/>
    <property type="evidence" value="ECO:0007669"/>
    <property type="project" value="UniProtKB-UniRule"/>
</dbReference>
<evidence type="ECO:0000256" key="3">
    <source>
        <dbReference type="ARBA" id="ARBA00022517"/>
    </source>
</evidence>
<dbReference type="GO" id="GO:0004017">
    <property type="term" value="F:AMP kinase activity"/>
    <property type="evidence" value="ECO:0007669"/>
    <property type="project" value="UniProtKB-UniRule"/>
</dbReference>
<dbReference type="Pfam" id="PF13238">
    <property type="entry name" value="AAA_18"/>
    <property type="match status" value="1"/>
</dbReference>
<dbReference type="GO" id="GO:0005737">
    <property type="term" value="C:cytoplasm"/>
    <property type="evidence" value="ECO:0007669"/>
    <property type="project" value="UniProtKB-SubCell"/>
</dbReference>
<feature type="binding site" evidence="10">
    <location>
        <position position="15"/>
    </location>
    <ligand>
        <name>ATP</name>
        <dbReference type="ChEBI" id="CHEBI:30616"/>
    </ligand>
</feature>
<keyword evidence="11" id="KW-0378">Hydrolase</keyword>
<dbReference type="AlphaFoldDB" id="A0A9P7A7P5"/>
<evidence type="ECO:0000256" key="1">
    <source>
        <dbReference type="ARBA" id="ARBA00000582"/>
    </source>
</evidence>
<keyword evidence="7 10" id="KW-0418">Kinase</keyword>
<keyword evidence="3 10" id="KW-0690">Ribosome biogenesis</keyword>
<gene>
    <name evidence="11" type="ORF">EV702DRAFT_16332</name>
</gene>
<dbReference type="FunFam" id="3.40.50.300:FF:000372">
    <property type="entry name" value="Adenylate kinase isoenzyme 6 homolog"/>
    <property type="match status" value="1"/>
</dbReference>
<feature type="region of interest" description="LID" evidence="10">
    <location>
        <begin position="112"/>
        <end position="122"/>
    </location>
</feature>
<accession>A0A9P7A7P5</accession>
<name>A0A9P7A7P5_9AGAM</name>
<dbReference type="SUPFAM" id="SSF52540">
    <property type="entry name" value="P-loop containing nucleoside triphosphate hydrolases"/>
    <property type="match status" value="1"/>
</dbReference>
<comment type="caution">
    <text evidence="10">Lacks conserved residue(s) required for the propagation of feature annotation.</text>
</comment>
<keyword evidence="9 10" id="KW-0539">Nucleus</keyword>
<dbReference type="Proteomes" id="UP000714275">
    <property type="component" value="Unassembled WGS sequence"/>
</dbReference>
<keyword evidence="5 10" id="KW-0808">Transferase</keyword>
<keyword evidence="8 10" id="KW-0067">ATP-binding</keyword>
<evidence type="ECO:0000256" key="6">
    <source>
        <dbReference type="ARBA" id="ARBA00022741"/>
    </source>
</evidence>
<comment type="caution">
    <text evidence="11">The sequence shown here is derived from an EMBL/GenBank/DDBJ whole genome shotgun (WGS) entry which is preliminary data.</text>
</comment>
<evidence type="ECO:0000313" key="11">
    <source>
        <dbReference type="EMBL" id="KAG1783801.1"/>
    </source>
</evidence>